<dbReference type="Proteomes" id="UP000695000">
    <property type="component" value="Unplaced"/>
</dbReference>
<comment type="similarity">
    <text evidence="1">Belongs to the alpha-carbonic anhydrase family.</text>
</comment>
<evidence type="ECO:0000259" key="2">
    <source>
        <dbReference type="PROSITE" id="PS51144"/>
    </source>
</evidence>
<sequence>MASEIAIDDEYSIGNTSTTEIEDLPIHEGVQKVLDLVHNCTVYESPIDIHIPNTVKLELPPLTWHHLELPPKKVKLTNTGHTIILSAKWLQERPYLSGGPFLGNYVFSQLHFHWGANNMEGSEHTISGCQQPLEMHAVFFKSCYLTQESALKKKDGMCVIAFLFNLQDEPNPAIDILTDAIESIREPHTSYRLQSFPLTTYLKPFLDDYFMYLGSMEVFRSLLDANYEPLHRNFREVQPMFDRTVYHANPSGFLHRTMLILQKPVNTKNIQSPQQVNKYPRSSKEYVGATIFRTEVVVDPYKNDRTDAKESKTYTMNAKINVDPKILEKIKLAQNKQK</sequence>
<feature type="domain" description="Alpha-carbonic anhydrase" evidence="2">
    <location>
        <begin position="9"/>
        <end position="274"/>
    </location>
</feature>
<reference evidence="4" key="1">
    <citation type="submission" date="2025-08" db="UniProtKB">
        <authorList>
            <consortium name="RefSeq"/>
        </authorList>
    </citation>
    <scope>IDENTIFICATION</scope>
    <source>
        <tissue evidence="4">Whole Larva</tissue>
    </source>
</reference>
<dbReference type="SUPFAM" id="SSF51069">
    <property type="entry name" value="Carbonic anhydrase"/>
    <property type="match status" value="1"/>
</dbReference>
<evidence type="ECO:0000313" key="4">
    <source>
        <dbReference type="RefSeq" id="XP_017772053.1"/>
    </source>
</evidence>
<dbReference type="InterPro" id="IPR023561">
    <property type="entry name" value="Carbonic_anhydrase_a-class"/>
</dbReference>
<accession>A0ABM1MBV3</accession>
<dbReference type="PANTHER" id="PTHR18952">
    <property type="entry name" value="CARBONIC ANHYDRASE"/>
    <property type="match status" value="1"/>
</dbReference>
<dbReference type="RefSeq" id="XP_017772053.1">
    <property type="nucleotide sequence ID" value="XM_017916564.1"/>
</dbReference>
<gene>
    <name evidence="4" type="primary">LOC108559322</name>
</gene>
<evidence type="ECO:0000313" key="3">
    <source>
        <dbReference type="Proteomes" id="UP000695000"/>
    </source>
</evidence>
<dbReference type="InterPro" id="IPR036398">
    <property type="entry name" value="CA_dom_sf"/>
</dbReference>
<keyword evidence="3" id="KW-1185">Reference proteome</keyword>
<proteinExistence type="inferred from homology"/>
<protein>
    <submittedName>
        <fullName evidence="4">Carbonic anhydrase 1-like</fullName>
    </submittedName>
</protein>
<dbReference type="GeneID" id="108559322"/>
<evidence type="ECO:0000256" key="1">
    <source>
        <dbReference type="ARBA" id="ARBA00010718"/>
    </source>
</evidence>
<name>A0ABM1MBV3_NICVS</name>
<dbReference type="Gene3D" id="3.10.200.10">
    <property type="entry name" value="Alpha carbonic anhydrase"/>
    <property type="match status" value="1"/>
</dbReference>
<organism evidence="3 4">
    <name type="scientific">Nicrophorus vespilloides</name>
    <name type="common">Boreal carrion beetle</name>
    <dbReference type="NCBI Taxonomy" id="110193"/>
    <lineage>
        <taxon>Eukaryota</taxon>
        <taxon>Metazoa</taxon>
        <taxon>Ecdysozoa</taxon>
        <taxon>Arthropoda</taxon>
        <taxon>Hexapoda</taxon>
        <taxon>Insecta</taxon>
        <taxon>Pterygota</taxon>
        <taxon>Neoptera</taxon>
        <taxon>Endopterygota</taxon>
        <taxon>Coleoptera</taxon>
        <taxon>Polyphaga</taxon>
        <taxon>Staphyliniformia</taxon>
        <taxon>Silphidae</taxon>
        <taxon>Nicrophorinae</taxon>
        <taxon>Nicrophorus</taxon>
    </lineage>
</organism>
<dbReference type="PANTHER" id="PTHR18952:SF233">
    <property type="entry name" value="CARBONIC ANHYDRASE 14"/>
    <property type="match status" value="1"/>
</dbReference>
<dbReference type="SMART" id="SM01057">
    <property type="entry name" value="Carb_anhydrase"/>
    <property type="match status" value="1"/>
</dbReference>
<dbReference type="PROSITE" id="PS51144">
    <property type="entry name" value="ALPHA_CA_2"/>
    <property type="match status" value="1"/>
</dbReference>
<dbReference type="InterPro" id="IPR001148">
    <property type="entry name" value="CA_dom"/>
</dbReference>
<dbReference type="Pfam" id="PF00194">
    <property type="entry name" value="Carb_anhydrase"/>
    <property type="match status" value="1"/>
</dbReference>